<keyword evidence="1" id="KW-0472">Membrane</keyword>
<organism evidence="2 3">
    <name type="scientific">Pseudonocardia aurantiaca</name>
    <dbReference type="NCBI Taxonomy" id="75290"/>
    <lineage>
        <taxon>Bacteria</taxon>
        <taxon>Bacillati</taxon>
        <taxon>Actinomycetota</taxon>
        <taxon>Actinomycetes</taxon>
        <taxon>Pseudonocardiales</taxon>
        <taxon>Pseudonocardiaceae</taxon>
        <taxon>Pseudonocardia</taxon>
    </lineage>
</organism>
<dbReference type="Pfam" id="PF13630">
    <property type="entry name" value="SdpI"/>
    <property type="match status" value="1"/>
</dbReference>
<evidence type="ECO:0000256" key="1">
    <source>
        <dbReference type="SAM" id="Phobius"/>
    </source>
</evidence>
<name>A0ABW4FD45_9PSEU</name>
<keyword evidence="3" id="KW-1185">Reference proteome</keyword>
<evidence type="ECO:0000313" key="2">
    <source>
        <dbReference type="EMBL" id="MFD1528107.1"/>
    </source>
</evidence>
<dbReference type="InterPro" id="IPR025962">
    <property type="entry name" value="SdpI/YhfL"/>
</dbReference>
<sequence>MPPPVRIVLGSLLMVAGVALIAVALLGLRRKLPRNRWFGVRTSATLRSNAAFTVANQVAGAPLGAAGAVAAAGGVALLAGADGTLAWALLAVSGAGATVLAGVGGVAGDRAASAVQPAPLEPSACAGTCAGCDLVAGCRDATAGANAAADRA</sequence>
<keyword evidence="1" id="KW-1133">Transmembrane helix</keyword>
<dbReference type="EMBL" id="JBHUCP010000001">
    <property type="protein sequence ID" value="MFD1528107.1"/>
    <property type="molecule type" value="Genomic_DNA"/>
</dbReference>
<proteinExistence type="predicted"/>
<feature type="transmembrane region" description="Helical" evidence="1">
    <location>
        <begin position="6"/>
        <end position="28"/>
    </location>
</feature>
<dbReference type="RefSeq" id="WP_343972305.1">
    <property type="nucleotide sequence ID" value="NZ_BAAAJG010000003.1"/>
</dbReference>
<feature type="transmembrane region" description="Helical" evidence="1">
    <location>
        <begin position="49"/>
        <end position="79"/>
    </location>
</feature>
<evidence type="ECO:0000313" key="3">
    <source>
        <dbReference type="Proteomes" id="UP001597145"/>
    </source>
</evidence>
<comment type="caution">
    <text evidence="2">The sequence shown here is derived from an EMBL/GenBank/DDBJ whole genome shotgun (WGS) entry which is preliminary data.</text>
</comment>
<feature type="transmembrane region" description="Helical" evidence="1">
    <location>
        <begin position="85"/>
        <end position="107"/>
    </location>
</feature>
<protein>
    <submittedName>
        <fullName evidence="2">SdpI family protein</fullName>
    </submittedName>
</protein>
<gene>
    <name evidence="2" type="ORF">ACFSCY_01485</name>
</gene>
<keyword evidence="1" id="KW-0812">Transmembrane</keyword>
<dbReference type="Proteomes" id="UP001597145">
    <property type="component" value="Unassembled WGS sequence"/>
</dbReference>
<reference evidence="3" key="1">
    <citation type="journal article" date="2019" name="Int. J. Syst. Evol. Microbiol.">
        <title>The Global Catalogue of Microorganisms (GCM) 10K type strain sequencing project: providing services to taxonomists for standard genome sequencing and annotation.</title>
        <authorList>
            <consortium name="The Broad Institute Genomics Platform"/>
            <consortium name="The Broad Institute Genome Sequencing Center for Infectious Disease"/>
            <person name="Wu L."/>
            <person name="Ma J."/>
        </authorList>
    </citation>
    <scope>NUCLEOTIDE SEQUENCE [LARGE SCALE GENOMIC DNA]</scope>
    <source>
        <strain evidence="3">JCM 12165</strain>
    </source>
</reference>
<accession>A0ABW4FD45</accession>